<keyword evidence="5" id="KW-0539">Nucleus</keyword>
<proteinExistence type="predicted"/>
<organism evidence="8 9">
    <name type="scientific">Trichobilharzia regenti</name>
    <name type="common">Nasal bird schistosome</name>
    <dbReference type="NCBI Taxonomy" id="157069"/>
    <lineage>
        <taxon>Eukaryota</taxon>
        <taxon>Metazoa</taxon>
        <taxon>Spiralia</taxon>
        <taxon>Lophotrochozoa</taxon>
        <taxon>Platyhelminthes</taxon>
        <taxon>Trematoda</taxon>
        <taxon>Digenea</taxon>
        <taxon>Strigeidida</taxon>
        <taxon>Schistosomatoidea</taxon>
        <taxon>Schistosomatidae</taxon>
        <taxon>Trichobilharzia</taxon>
    </lineage>
</organism>
<evidence type="ECO:0000256" key="5">
    <source>
        <dbReference type="ARBA" id="ARBA00023242"/>
    </source>
</evidence>
<dbReference type="PANTHER" id="PTHR12414:SF8">
    <property type="entry name" value="TRANSCRIPTION FACTOR GLIAL CELLS MISSING-RELATED"/>
    <property type="match status" value="1"/>
</dbReference>
<dbReference type="Proteomes" id="UP000050795">
    <property type="component" value="Unassembled WGS sequence"/>
</dbReference>
<keyword evidence="1" id="KW-0217">Developmental protein</keyword>
<reference evidence="8" key="1">
    <citation type="submission" date="2022-06" db="EMBL/GenBank/DDBJ databases">
        <authorList>
            <person name="Berger JAMES D."/>
            <person name="Berger JAMES D."/>
        </authorList>
    </citation>
    <scope>NUCLEOTIDE SEQUENCE [LARGE SCALE GENOMIC DNA]</scope>
</reference>
<dbReference type="WBParaSite" id="TREG1_68760.1">
    <property type="protein sequence ID" value="TREG1_68760.1"/>
    <property type="gene ID" value="TREG1_68760"/>
</dbReference>
<dbReference type="InterPro" id="IPR043020">
    <property type="entry name" value="GCM_large"/>
</dbReference>
<feature type="compositionally biased region" description="Low complexity" evidence="6">
    <location>
        <begin position="289"/>
        <end position="300"/>
    </location>
</feature>
<dbReference type="GO" id="GO:0001228">
    <property type="term" value="F:DNA-binding transcription activator activity, RNA polymerase II-specific"/>
    <property type="evidence" value="ECO:0007669"/>
    <property type="project" value="InterPro"/>
</dbReference>
<keyword evidence="2" id="KW-0805">Transcription regulation</keyword>
<evidence type="ECO:0000259" key="7">
    <source>
        <dbReference type="PROSITE" id="PS50807"/>
    </source>
</evidence>
<evidence type="ECO:0000256" key="3">
    <source>
        <dbReference type="ARBA" id="ARBA00023125"/>
    </source>
</evidence>
<protein>
    <recommendedName>
        <fullName evidence="7">GCM domain-containing protein</fullName>
    </recommendedName>
</protein>
<dbReference type="PROSITE" id="PS50807">
    <property type="entry name" value="GCM"/>
    <property type="match status" value="1"/>
</dbReference>
<reference evidence="9" key="2">
    <citation type="submission" date="2023-11" db="UniProtKB">
        <authorList>
            <consortium name="WormBaseParasite"/>
        </authorList>
    </citation>
    <scope>IDENTIFICATION</scope>
</reference>
<name>A0AA85K8F0_TRIRE</name>
<dbReference type="GO" id="GO:0000978">
    <property type="term" value="F:RNA polymerase II cis-regulatory region sequence-specific DNA binding"/>
    <property type="evidence" value="ECO:0007669"/>
    <property type="project" value="TreeGrafter"/>
</dbReference>
<feature type="domain" description="GCM" evidence="7">
    <location>
        <begin position="133"/>
        <end position="288"/>
    </location>
</feature>
<sequence>MSETHLHHQHQEYQTVSTFEHFYPKEIDKDQVYANHHHLQQQQQQQQQRIPPQHLPPYTSNSALSTNINPKNIIDEYKTSPFTLPEEVTTPYICKANDVMYSLPISNEKQECTLNNANNLCNALLLNTDTSISQWDVNDPKLPKIRQFDTFTMWPQGHCRYAYKKSQSEGAKRHASGWAMRNTNNHNSQILKKSCLGVLLCTSKQCTLAMRPAICDKARRRQEGRPCCMPNCNGRIYIQSCHGHGGYPVTHFWREHGDTIYFQAKGTHDHIRPDLKPVRDTAARRRKQQLQQQQQQQQQQGHVEEQVCRKIPRLTNMKSVKTFEHGQQNEVNTRLHSTDCSVYSNKTSRIGCQNQEISQFSQTNYKRKINGQNSNLPTSLDHSYSDVNMKKEPIFPGSNPFETNEYSNISTTLKTTPPSPMAITPATPMPTIKSPQFPISSNNLLETTKNPSITSPPSLISTPGPLETKINPITTTITPPTILNQSYDNHNLYQYNTSLELSGNKLNLPSTTPPTTMGIKSSIFPSVIDYKTNKSTNRYDTFVYNNPQDIVEVNDIDYYQSKHVSLAPFNFTASTTTTTSMLSTSPSASAYGHHFMNQLMMNSSLPANNNNNNNSTTNMNTTYNNINNNSNTCGTNSESTSCGLNASWSTPSPPTCGLGNSSLFSNNDIRTLHSGVDEISSKKLLSSNDSLKELQSSILNNIQEGNTNLSGWSDNCDPVVNVNGTGNNHHNNEDISNYYQPANQYLHNSYYSTYMHKLNLAGYHLTTTPNNQYYFNELPNTTNNDINNNNNNNNSDSFSPIDQTSLTPSIFMSSSTPVSTMTSKTMNKLYRSTNNQLYDTPTSRLLRATEENSTNIDNMNNNSNPGFGYIAPIPFYLNSSSDSRSTRTDSSSDTSQCKQIMI</sequence>
<evidence type="ECO:0000256" key="6">
    <source>
        <dbReference type="SAM" id="MobiDB-lite"/>
    </source>
</evidence>
<feature type="region of interest" description="Disordered" evidence="6">
    <location>
        <begin position="36"/>
        <end position="66"/>
    </location>
</feature>
<dbReference type="GO" id="GO:0042063">
    <property type="term" value="P:gliogenesis"/>
    <property type="evidence" value="ECO:0007669"/>
    <property type="project" value="TreeGrafter"/>
</dbReference>
<dbReference type="InterPro" id="IPR039791">
    <property type="entry name" value="GCM"/>
</dbReference>
<feature type="region of interest" description="Disordered" evidence="6">
    <location>
        <begin position="268"/>
        <end position="305"/>
    </location>
</feature>
<dbReference type="InterPro" id="IPR036115">
    <property type="entry name" value="GCM_dom_sf"/>
</dbReference>
<dbReference type="GO" id="GO:0005634">
    <property type="term" value="C:nucleus"/>
    <property type="evidence" value="ECO:0007669"/>
    <property type="project" value="TreeGrafter"/>
</dbReference>
<accession>A0AA85K8F0</accession>
<evidence type="ECO:0000256" key="1">
    <source>
        <dbReference type="ARBA" id="ARBA00022473"/>
    </source>
</evidence>
<dbReference type="PANTHER" id="PTHR12414">
    <property type="entry name" value="GLIAL CELLS MISSING RELATED/GLIDE"/>
    <property type="match status" value="1"/>
</dbReference>
<evidence type="ECO:0000256" key="2">
    <source>
        <dbReference type="ARBA" id="ARBA00023015"/>
    </source>
</evidence>
<dbReference type="SUPFAM" id="SSF90073">
    <property type="entry name" value="GCM domain"/>
    <property type="match status" value="1"/>
</dbReference>
<evidence type="ECO:0000256" key="4">
    <source>
        <dbReference type="ARBA" id="ARBA00023163"/>
    </source>
</evidence>
<dbReference type="AlphaFoldDB" id="A0AA85K8F0"/>
<keyword evidence="4" id="KW-0804">Transcription</keyword>
<dbReference type="Gene3D" id="3.30.70.3530">
    <property type="entry name" value="GCM motif"/>
    <property type="match status" value="1"/>
</dbReference>
<dbReference type="InterPro" id="IPR043021">
    <property type="entry name" value="GCM_small"/>
</dbReference>
<dbReference type="InterPro" id="IPR003902">
    <property type="entry name" value="Tscrpt_reg_GCM"/>
</dbReference>
<evidence type="ECO:0000313" key="9">
    <source>
        <dbReference type="WBParaSite" id="TREG1_68760.1"/>
    </source>
</evidence>
<keyword evidence="3" id="KW-0238">DNA-binding</keyword>
<feature type="region of interest" description="Disordered" evidence="6">
    <location>
        <begin position="880"/>
        <end position="902"/>
    </location>
</feature>
<evidence type="ECO:0000313" key="8">
    <source>
        <dbReference type="Proteomes" id="UP000050795"/>
    </source>
</evidence>
<dbReference type="Gene3D" id="2.20.25.670">
    <property type="entry name" value="GCM domain, large subdomain"/>
    <property type="match status" value="1"/>
</dbReference>
<keyword evidence="8" id="KW-1185">Reference proteome</keyword>
<feature type="compositionally biased region" description="Basic and acidic residues" evidence="6">
    <location>
        <begin position="268"/>
        <end position="283"/>
    </location>
</feature>
<feature type="compositionally biased region" description="Low complexity" evidence="6">
    <location>
        <begin position="880"/>
        <end position="895"/>
    </location>
</feature>
<dbReference type="Pfam" id="PF03615">
    <property type="entry name" value="GCM"/>
    <property type="match status" value="1"/>
</dbReference>